<dbReference type="PANTHER" id="PTHR36180">
    <property type="entry name" value="DNA-BINDING PROTEIN-RELATED-RELATED"/>
    <property type="match status" value="1"/>
</dbReference>
<dbReference type="SMART" id="SM01040">
    <property type="entry name" value="Bro-N"/>
    <property type="match status" value="1"/>
</dbReference>
<dbReference type="EMBL" id="MUAI01000002">
    <property type="protein sequence ID" value="OOR07786.1"/>
    <property type="molecule type" value="Genomic_DNA"/>
</dbReference>
<comment type="caution">
    <text evidence="2">The sequence shown here is derived from an EMBL/GenBank/DDBJ whole genome shotgun (WGS) entry which is preliminary data.</text>
</comment>
<sequence length="184" mass="20830">MSNVQLFDGALGQVRTVTQGEEIWFVAKDVCDILEITNQGNAVSRLDEDEKGDVGLTDAIGRTQSTSIINESGLYSLVITSRKPQAKVFKKWITSDVIPTIRKTGGYVQEDREEEFIHKYLPSLFEDTKKAMVLDLRAQNLEMKKTIEVIENKVERDSLVERAEVLERVKNLLLLPDLEMATTQ</sequence>
<dbReference type="Proteomes" id="UP000190696">
    <property type="component" value="Unassembled WGS sequence"/>
</dbReference>
<dbReference type="PROSITE" id="PS51750">
    <property type="entry name" value="BRO_N"/>
    <property type="match status" value="1"/>
</dbReference>
<evidence type="ECO:0000313" key="3">
    <source>
        <dbReference type="Proteomes" id="UP000190696"/>
    </source>
</evidence>
<gene>
    <name evidence="2" type="ORF">BW900_04545</name>
</gene>
<proteinExistence type="predicted"/>
<dbReference type="AlphaFoldDB" id="A0A1S9TCN9"/>
<reference evidence="2 3" key="1">
    <citation type="submission" date="2017-01" db="EMBL/GenBank/DDBJ databases">
        <title>Bacillus cereus isolates.</title>
        <authorList>
            <person name="Beno S.M."/>
        </authorList>
    </citation>
    <scope>NUCLEOTIDE SEQUENCE [LARGE SCALE GENOMIC DNA]</scope>
    <source>
        <strain evidence="2 3">FSL W7-1108</strain>
    </source>
</reference>
<organism evidence="2 3">
    <name type="scientific">Bacillus mycoides</name>
    <dbReference type="NCBI Taxonomy" id="1405"/>
    <lineage>
        <taxon>Bacteria</taxon>
        <taxon>Bacillati</taxon>
        <taxon>Bacillota</taxon>
        <taxon>Bacilli</taxon>
        <taxon>Bacillales</taxon>
        <taxon>Bacillaceae</taxon>
        <taxon>Bacillus</taxon>
        <taxon>Bacillus cereus group</taxon>
    </lineage>
</organism>
<name>A0A1S9TCN9_BACMY</name>
<protein>
    <recommendedName>
        <fullName evidence="1">Bro-N domain-containing protein</fullName>
    </recommendedName>
</protein>
<dbReference type="Pfam" id="PF02498">
    <property type="entry name" value="Bro-N"/>
    <property type="match status" value="1"/>
</dbReference>
<dbReference type="PANTHER" id="PTHR36180:SF2">
    <property type="entry name" value="BRO FAMILY PROTEIN"/>
    <property type="match status" value="1"/>
</dbReference>
<accession>A0A1S9TCN9</accession>
<dbReference type="InterPro" id="IPR003497">
    <property type="entry name" value="BRO_N_domain"/>
</dbReference>
<dbReference type="RefSeq" id="WP_234804625.1">
    <property type="nucleotide sequence ID" value="NZ_JBCMNA010000024.1"/>
</dbReference>
<feature type="domain" description="Bro-N" evidence="1">
    <location>
        <begin position="1"/>
        <end position="105"/>
    </location>
</feature>
<evidence type="ECO:0000259" key="1">
    <source>
        <dbReference type="PROSITE" id="PS51750"/>
    </source>
</evidence>
<evidence type="ECO:0000313" key="2">
    <source>
        <dbReference type="EMBL" id="OOR07786.1"/>
    </source>
</evidence>